<protein>
    <submittedName>
        <fullName evidence="2">Uncharacterized protein</fullName>
    </submittedName>
</protein>
<name>A0A2V1E0X7_9PLEO</name>
<feature type="compositionally biased region" description="Polar residues" evidence="1">
    <location>
        <begin position="134"/>
        <end position="144"/>
    </location>
</feature>
<evidence type="ECO:0000313" key="2">
    <source>
        <dbReference type="EMBL" id="PVI03959.1"/>
    </source>
</evidence>
<sequence length="228" mass="25699">MANYSSVAPETLPANAPGPVRLRPKLEDHDEVSRFRHGMGSRMSYLFCLCCGNERDHAHRKDWYNCREPCWLCGTVHARRPTVCSKYSGMQTLSQWNRRTGLTKYLLESKQAQGAFFENIEFAPTNGSSEMTFSTSVKQVQGSENAGRRGSNHRGGGQRKSNTKTKDPLRVVQKSRIDRAGWRDNTKDKGKIQRGLDDFGDLLSNATTAMEVEALSEEKSRLKAARPR</sequence>
<gene>
    <name evidence="2" type="ORF">DM02DRAFT_625282</name>
</gene>
<feature type="compositionally biased region" description="Basic and acidic residues" evidence="1">
    <location>
        <begin position="164"/>
        <end position="191"/>
    </location>
</feature>
<keyword evidence="3" id="KW-1185">Reference proteome</keyword>
<dbReference type="OrthoDB" id="10680748at2759"/>
<dbReference type="EMBL" id="KZ805325">
    <property type="protein sequence ID" value="PVI03959.1"/>
    <property type="molecule type" value="Genomic_DNA"/>
</dbReference>
<proteinExistence type="predicted"/>
<reference evidence="2 3" key="1">
    <citation type="journal article" date="2018" name="Sci. Rep.">
        <title>Comparative genomics provides insights into the lifestyle and reveals functional heterogeneity of dark septate endophytic fungi.</title>
        <authorList>
            <person name="Knapp D.G."/>
            <person name="Nemeth J.B."/>
            <person name="Barry K."/>
            <person name="Hainaut M."/>
            <person name="Henrissat B."/>
            <person name="Johnson J."/>
            <person name="Kuo A."/>
            <person name="Lim J.H.P."/>
            <person name="Lipzen A."/>
            <person name="Nolan M."/>
            <person name="Ohm R.A."/>
            <person name="Tamas L."/>
            <person name="Grigoriev I.V."/>
            <person name="Spatafora J.W."/>
            <person name="Nagy L.G."/>
            <person name="Kovacs G.M."/>
        </authorList>
    </citation>
    <scope>NUCLEOTIDE SEQUENCE [LARGE SCALE GENOMIC DNA]</scope>
    <source>
        <strain evidence="2 3">DSE2036</strain>
    </source>
</reference>
<dbReference type="AlphaFoldDB" id="A0A2V1E0X7"/>
<evidence type="ECO:0000313" key="3">
    <source>
        <dbReference type="Proteomes" id="UP000244855"/>
    </source>
</evidence>
<feature type="region of interest" description="Disordered" evidence="1">
    <location>
        <begin position="134"/>
        <end position="191"/>
    </location>
</feature>
<feature type="region of interest" description="Disordered" evidence="1">
    <location>
        <begin position="1"/>
        <end position="23"/>
    </location>
</feature>
<accession>A0A2V1E0X7</accession>
<organism evidence="2 3">
    <name type="scientific">Periconia macrospinosa</name>
    <dbReference type="NCBI Taxonomy" id="97972"/>
    <lineage>
        <taxon>Eukaryota</taxon>
        <taxon>Fungi</taxon>
        <taxon>Dikarya</taxon>
        <taxon>Ascomycota</taxon>
        <taxon>Pezizomycotina</taxon>
        <taxon>Dothideomycetes</taxon>
        <taxon>Pleosporomycetidae</taxon>
        <taxon>Pleosporales</taxon>
        <taxon>Massarineae</taxon>
        <taxon>Periconiaceae</taxon>
        <taxon>Periconia</taxon>
    </lineage>
</organism>
<dbReference type="Proteomes" id="UP000244855">
    <property type="component" value="Unassembled WGS sequence"/>
</dbReference>
<evidence type="ECO:0000256" key="1">
    <source>
        <dbReference type="SAM" id="MobiDB-lite"/>
    </source>
</evidence>